<sequence>MPKHHPANERIKRKYLTYLEEANRMASSSVDQVAAAIALFEEGTGHRDFKQFHLEQARKFKRQLHEMKNISTGKPLATATIHSRLMALKAFFKWLAGQPGYKSKITYSDADYFNTSANDARIAGASRSRPVPSVEQIRHALHAMPAETILQRRDRAVFAFTLLSGARDDAIASFSLRHVNLMCRTVDQDARTVRTKARKSFVSWFFPVGADFVQIVTDWINELTNTQLFGPDDPLFPATRVGLGASGHFEALGLDRKHWKDAAAIRRIFKTAFEAAGLPYFNPHSFRSTLALLGERICRTPEEFKAWSQNLGHEQVLTTLTSYGAVSAHRQSEIMGELWAQRNAPAQGKTGEPDPETVAQVLAFLQARAS</sequence>
<organism evidence="8 9">
    <name type="scientific">Devosia rhodophyticola</name>
    <dbReference type="NCBI Taxonomy" id="3026423"/>
    <lineage>
        <taxon>Bacteria</taxon>
        <taxon>Pseudomonadati</taxon>
        <taxon>Pseudomonadota</taxon>
        <taxon>Alphaproteobacteria</taxon>
        <taxon>Hyphomicrobiales</taxon>
        <taxon>Devosiaceae</taxon>
        <taxon>Devosia</taxon>
    </lineage>
</organism>
<reference evidence="8 9" key="1">
    <citation type="submission" date="2023-02" db="EMBL/GenBank/DDBJ databases">
        <title>Devosia chondri sp. nov., isolated from the phycosphere of marine algae.</title>
        <authorList>
            <person name="Kim J.M."/>
            <person name="Lee J.K."/>
            <person name="Choi B.J."/>
            <person name="Bayburt H."/>
            <person name="Jeon C.O."/>
        </authorList>
    </citation>
    <scope>NUCLEOTIDE SEQUENCE [LARGE SCALE GENOMIC DNA]</scope>
    <source>
        <strain evidence="8 9">G2-5</strain>
    </source>
</reference>
<keyword evidence="2" id="KW-0229">DNA integration</keyword>
<dbReference type="RefSeq" id="WP_282212944.1">
    <property type="nucleotide sequence ID" value="NZ_CP118247.1"/>
</dbReference>
<keyword evidence="3 5" id="KW-0238">DNA-binding</keyword>
<dbReference type="Gene3D" id="1.10.150.130">
    <property type="match status" value="1"/>
</dbReference>
<gene>
    <name evidence="8" type="ORF">PSQ90_08450</name>
</gene>
<evidence type="ECO:0000259" key="7">
    <source>
        <dbReference type="PROSITE" id="PS51900"/>
    </source>
</evidence>
<dbReference type="CDD" id="cd00397">
    <property type="entry name" value="DNA_BRE_C"/>
    <property type="match status" value="1"/>
</dbReference>
<keyword evidence="4" id="KW-0233">DNA recombination</keyword>
<dbReference type="SUPFAM" id="SSF56349">
    <property type="entry name" value="DNA breaking-rejoining enzymes"/>
    <property type="match status" value="1"/>
</dbReference>
<keyword evidence="9" id="KW-1185">Reference proteome</keyword>
<dbReference type="PANTHER" id="PTHR30349">
    <property type="entry name" value="PHAGE INTEGRASE-RELATED"/>
    <property type="match status" value="1"/>
</dbReference>
<dbReference type="InterPro" id="IPR044068">
    <property type="entry name" value="CB"/>
</dbReference>
<evidence type="ECO:0000313" key="9">
    <source>
        <dbReference type="Proteomes" id="UP001222118"/>
    </source>
</evidence>
<feature type="domain" description="Tyr recombinase" evidence="6">
    <location>
        <begin position="127"/>
        <end position="336"/>
    </location>
</feature>
<dbReference type="EMBL" id="CP118247">
    <property type="protein sequence ID" value="WDR07431.1"/>
    <property type="molecule type" value="Genomic_DNA"/>
</dbReference>
<dbReference type="PROSITE" id="PS51900">
    <property type="entry name" value="CB"/>
    <property type="match status" value="1"/>
</dbReference>
<protein>
    <submittedName>
        <fullName evidence="8">Tyrosine-type recombinase/integrase</fullName>
    </submittedName>
</protein>
<name>A0ABY7Z1C3_9HYPH</name>
<accession>A0ABY7Z1C3</accession>
<evidence type="ECO:0000256" key="1">
    <source>
        <dbReference type="ARBA" id="ARBA00008857"/>
    </source>
</evidence>
<dbReference type="Pfam" id="PF00589">
    <property type="entry name" value="Phage_integrase"/>
    <property type="match status" value="1"/>
</dbReference>
<dbReference type="InterPro" id="IPR010998">
    <property type="entry name" value="Integrase_recombinase_N"/>
</dbReference>
<evidence type="ECO:0000256" key="5">
    <source>
        <dbReference type="PROSITE-ProRule" id="PRU01248"/>
    </source>
</evidence>
<comment type="similarity">
    <text evidence="1">Belongs to the 'phage' integrase family.</text>
</comment>
<dbReference type="Gene3D" id="1.10.443.10">
    <property type="entry name" value="Intergrase catalytic core"/>
    <property type="match status" value="1"/>
</dbReference>
<evidence type="ECO:0000313" key="8">
    <source>
        <dbReference type="EMBL" id="WDR07431.1"/>
    </source>
</evidence>
<dbReference type="Proteomes" id="UP001222118">
    <property type="component" value="Chromosome"/>
</dbReference>
<evidence type="ECO:0000256" key="2">
    <source>
        <dbReference type="ARBA" id="ARBA00022908"/>
    </source>
</evidence>
<dbReference type="PANTHER" id="PTHR30349:SF41">
    <property type="entry name" value="INTEGRASE_RECOMBINASE PROTEIN MJ0367-RELATED"/>
    <property type="match status" value="1"/>
</dbReference>
<dbReference type="InterPro" id="IPR013762">
    <property type="entry name" value="Integrase-like_cat_sf"/>
</dbReference>
<proteinExistence type="inferred from homology"/>
<dbReference type="PROSITE" id="PS51898">
    <property type="entry name" value="TYR_RECOMBINASE"/>
    <property type="match status" value="1"/>
</dbReference>
<evidence type="ECO:0000259" key="6">
    <source>
        <dbReference type="PROSITE" id="PS51898"/>
    </source>
</evidence>
<dbReference type="InterPro" id="IPR002104">
    <property type="entry name" value="Integrase_catalytic"/>
</dbReference>
<evidence type="ECO:0000256" key="4">
    <source>
        <dbReference type="ARBA" id="ARBA00023172"/>
    </source>
</evidence>
<feature type="domain" description="Core-binding (CB)" evidence="7">
    <location>
        <begin position="6"/>
        <end position="96"/>
    </location>
</feature>
<dbReference type="InterPro" id="IPR011010">
    <property type="entry name" value="DNA_brk_join_enz"/>
</dbReference>
<dbReference type="InterPro" id="IPR050090">
    <property type="entry name" value="Tyrosine_recombinase_XerCD"/>
</dbReference>
<evidence type="ECO:0000256" key="3">
    <source>
        <dbReference type="ARBA" id="ARBA00023125"/>
    </source>
</evidence>